<name>W5KRU2_ASTMX</name>
<dbReference type="Pfam" id="PF01429">
    <property type="entry name" value="MBD"/>
    <property type="match status" value="1"/>
</dbReference>
<dbReference type="Gene3D" id="2.170.270.10">
    <property type="entry name" value="SET domain"/>
    <property type="match status" value="2"/>
</dbReference>
<feature type="region of interest" description="Disordered" evidence="18">
    <location>
        <begin position="86"/>
        <end position="119"/>
    </location>
</feature>
<feature type="compositionally biased region" description="Acidic residues" evidence="18">
    <location>
        <begin position="1433"/>
        <end position="1452"/>
    </location>
</feature>
<dbReference type="GO" id="GO:0140999">
    <property type="term" value="F:histone H3K4 trimethyltransferase activity"/>
    <property type="evidence" value="ECO:0007669"/>
    <property type="project" value="UniProtKB-EC"/>
</dbReference>
<evidence type="ECO:0000313" key="23">
    <source>
        <dbReference type="Proteomes" id="UP000018467"/>
    </source>
</evidence>
<keyword evidence="13" id="KW-0805">Transcription regulation</keyword>
<evidence type="ECO:0000259" key="21">
    <source>
        <dbReference type="PROSITE" id="PS50982"/>
    </source>
</evidence>
<dbReference type="GO" id="GO:0008270">
    <property type="term" value="F:zinc ion binding"/>
    <property type="evidence" value="ECO:0007669"/>
    <property type="project" value="InterPro"/>
</dbReference>
<feature type="compositionally biased region" description="Polar residues" evidence="18">
    <location>
        <begin position="384"/>
        <end position="395"/>
    </location>
</feature>
<dbReference type="SMART" id="SM00317">
    <property type="entry name" value="SET"/>
    <property type="match status" value="1"/>
</dbReference>
<dbReference type="PROSITE" id="PS50280">
    <property type="entry name" value="SET"/>
    <property type="match status" value="1"/>
</dbReference>
<dbReference type="InterPro" id="IPR007728">
    <property type="entry name" value="Pre-SET_dom"/>
</dbReference>
<dbReference type="eggNOG" id="KOG1141">
    <property type="taxonomic scope" value="Eukaryota"/>
</dbReference>
<dbReference type="Pfam" id="PF05033">
    <property type="entry name" value="Pre-SET"/>
    <property type="match status" value="1"/>
</dbReference>
<dbReference type="Ensembl" id="ENSAMXT00000010304.2">
    <property type="protein sequence ID" value="ENSAMXP00000010304.2"/>
    <property type="gene ID" value="ENSAMXG00000010030.2"/>
</dbReference>
<evidence type="ECO:0000259" key="19">
    <source>
        <dbReference type="PROSITE" id="PS50280"/>
    </source>
</evidence>
<feature type="compositionally biased region" description="Low complexity" evidence="18">
    <location>
        <begin position="657"/>
        <end position="696"/>
    </location>
</feature>
<dbReference type="CDD" id="cd10517">
    <property type="entry name" value="SET_SETDB1"/>
    <property type="match status" value="1"/>
</dbReference>
<feature type="domain" description="Pre-SET" evidence="20">
    <location>
        <begin position="1227"/>
        <end position="1300"/>
    </location>
</feature>
<dbReference type="Pfam" id="PF18300">
    <property type="entry name" value="DUF5604"/>
    <property type="match status" value="1"/>
</dbReference>
<feature type="domain" description="MBD" evidence="21">
    <location>
        <begin position="1090"/>
        <end position="1161"/>
    </location>
</feature>
<reference evidence="23" key="2">
    <citation type="journal article" date="2014" name="Nat. Commun.">
        <title>The cavefish genome reveals candidate genes for eye loss.</title>
        <authorList>
            <person name="McGaugh S.E."/>
            <person name="Gross J.B."/>
            <person name="Aken B."/>
            <person name="Blin M."/>
            <person name="Borowsky R."/>
            <person name="Chalopin D."/>
            <person name="Hinaux H."/>
            <person name="Jeffery W.R."/>
            <person name="Keene A."/>
            <person name="Ma L."/>
            <person name="Minx P."/>
            <person name="Murphy D."/>
            <person name="O'Quin K.E."/>
            <person name="Retaux S."/>
            <person name="Rohner N."/>
            <person name="Searle S.M."/>
            <person name="Stahl B.A."/>
            <person name="Tabin C."/>
            <person name="Volff J.N."/>
            <person name="Yoshizawa M."/>
            <person name="Warren W.C."/>
        </authorList>
    </citation>
    <scope>NUCLEOTIDE SEQUENCE [LARGE SCALE GENOMIC DNA]</scope>
    <source>
        <strain evidence="23">female</strain>
    </source>
</reference>
<feature type="region of interest" description="Disordered" evidence="18">
    <location>
        <begin position="925"/>
        <end position="992"/>
    </location>
</feature>
<proteinExistence type="predicted"/>
<dbReference type="InterPro" id="IPR046341">
    <property type="entry name" value="SET_dom_sf"/>
</dbReference>
<keyword evidence="4" id="KW-0158">Chromosome</keyword>
<evidence type="ECO:0000256" key="12">
    <source>
        <dbReference type="ARBA" id="ARBA00022853"/>
    </source>
</evidence>
<dbReference type="STRING" id="7994.ENSAMXP00000010304"/>
<dbReference type="GO" id="GO:0005634">
    <property type="term" value="C:nucleus"/>
    <property type="evidence" value="ECO:0007669"/>
    <property type="project" value="UniProtKB-SubCell"/>
</dbReference>
<dbReference type="Pfam" id="PF18359">
    <property type="entry name" value="Tudor_5"/>
    <property type="match status" value="1"/>
</dbReference>
<evidence type="ECO:0000256" key="2">
    <source>
        <dbReference type="ARBA" id="ARBA00004286"/>
    </source>
</evidence>
<evidence type="ECO:0000256" key="1">
    <source>
        <dbReference type="ARBA" id="ARBA00004123"/>
    </source>
</evidence>
<dbReference type="SUPFAM" id="SSF82199">
    <property type="entry name" value="SET domain"/>
    <property type="match status" value="1"/>
</dbReference>
<feature type="compositionally biased region" description="Polar residues" evidence="18">
    <location>
        <begin position="610"/>
        <end position="619"/>
    </location>
</feature>
<dbReference type="Gene3D" id="2.30.30.140">
    <property type="match status" value="3"/>
</dbReference>
<dbReference type="GeneTree" id="ENSGT00940000157471"/>
<keyword evidence="6" id="KW-0489">Methyltransferase</keyword>
<dbReference type="FunFam" id="2.170.270.10:FF:000017">
    <property type="entry name" value="Histone-lysine N-methyltransferase"/>
    <property type="match status" value="1"/>
</dbReference>
<dbReference type="InParanoid" id="W5KRU2"/>
<dbReference type="PANTHER" id="PTHR46024:SF2">
    <property type="entry name" value="HISTONE-LYSINE N-METHYLTRANSFERASE SETDB1"/>
    <property type="match status" value="1"/>
</dbReference>
<comment type="catalytic activity">
    <reaction evidence="16">
        <text>L-lysyl(4)-[histone H3] + 3 S-adenosyl-L-methionine = N(6),N(6),N(6)-trimethyl-L-lysyl(4)-[histone H3] + 3 S-adenosyl-L-homocysteine + 3 H(+)</text>
        <dbReference type="Rhea" id="RHEA:60260"/>
        <dbReference type="Rhea" id="RHEA-COMP:15537"/>
        <dbReference type="Rhea" id="RHEA-COMP:15547"/>
        <dbReference type="ChEBI" id="CHEBI:15378"/>
        <dbReference type="ChEBI" id="CHEBI:29969"/>
        <dbReference type="ChEBI" id="CHEBI:57856"/>
        <dbReference type="ChEBI" id="CHEBI:59789"/>
        <dbReference type="ChEBI" id="CHEBI:61961"/>
        <dbReference type="EC" id="2.1.1.354"/>
    </reaction>
</comment>
<comment type="function">
    <text evidence="17">Histone methyltransferase that specifically trimethylates 'Lys-9' of histone H3. H3 'Lys-9' trimethylation represents a specific tag for epigenetic transcriptional repression by recruiting HP1 (CBX1, CBX3 and/or CBX5) proteins to methylated histones. Mainly functions in euchromatin regions, thereby playing a central role in the silencing of euchromatic genes. H3 'Lys-9' trimethylation is coordinated with DNA methylation. Plays a role in promoter hypermethylation and transcriptional silencing of tumor suppressor genes (TSGs) or other tumor-related genes. Also required to maintain a transcriptionally repressive state of genes in undifferentiated embryonic stem cells (ESCs). Associates at promoter regions of tumor suppressor genes (TSGs) leading to their gene silencing.</text>
</comment>
<dbReference type="InterPro" id="IPR016177">
    <property type="entry name" value="DNA-bd_dom_sf"/>
</dbReference>
<dbReference type="SUPFAM" id="SSF54171">
    <property type="entry name" value="DNA-binding domain"/>
    <property type="match status" value="1"/>
</dbReference>
<dbReference type="InterPro" id="IPR001739">
    <property type="entry name" value="Methyl_CpG_DNA-bd"/>
</dbReference>
<keyword evidence="5" id="KW-0678">Repressor</keyword>
<feature type="compositionally biased region" description="Low complexity" evidence="18">
    <location>
        <begin position="373"/>
        <end position="383"/>
    </location>
</feature>
<dbReference type="InterPro" id="IPR041291">
    <property type="entry name" value="TUDOR_5"/>
</dbReference>
<dbReference type="InterPro" id="IPR001214">
    <property type="entry name" value="SET_dom"/>
</dbReference>
<feature type="compositionally biased region" description="Polar residues" evidence="18">
    <location>
        <begin position="545"/>
        <end position="555"/>
    </location>
</feature>
<evidence type="ECO:0000256" key="5">
    <source>
        <dbReference type="ARBA" id="ARBA00022491"/>
    </source>
</evidence>
<keyword evidence="10" id="KW-0677">Repeat</keyword>
<feature type="compositionally biased region" description="Polar residues" evidence="18">
    <location>
        <begin position="453"/>
        <end position="468"/>
    </location>
</feature>
<dbReference type="FunCoup" id="W5KRU2">
    <property type="interactions" value="41"/>
</dbReference>
<feature type="compositionally biased region" description="Polar residues" evidence="18">
    <location>
        <begin position="1498"/>
        <end position="1509"/>
    </location>
</feature>
<reference evidence="23" key="1">
    <citation type="submission" date="2013-03" db="EMBL/GenBank/DDBJ databases">
        <authorList>
            <person name="Jeffery W."/>
            <person name="Warren W."/>
            <person name="Wilson R.K."/>
        </authorList>
    </citation>
    <scope>NUCLEOTIDE SEQUENCE</scope>
    <source>
        <strain evidence="23">female</strain>
    </source>
</reference>
<feature type="compositionally biased region" description="Polar residues" evidence="18">
    <location>
        <begin position="348"/>
        <end position="365"/>
    </location>
</feature>
<feature type="compositionally biased region" description="Polar residues" evidence="18">
    <location>
        <begin position="1028"/>
        <end position="1044"/>
    </location>
</feature>
<feature type="compositionally biased region" description="Polar residues" evidence="18">
    <location>
        <begin position="594"/>
        <end position="603"/>
    </location>
</feature>
<dbReference type="SMART" id="SM00391">
    <property type="entry name" value="MBD"/>
    <property type="match status" value="1"/>
</dbReference>
<dbReference type="EC" id="2.1.1.354" evidence="3"/>
<dbReference type="Bgee" id="ENSAMXG00000010030">
    <property type="expression patterns" value="Expressed in testis and 14 other cell types or tissues"/>
</dbReference>
<feature type="compositionally biased region" description="Polar residues" evidence="18">
    <location>
        <begin position="562"/>
        <end position="587"/>
    </location>
</feature>
<dbReference type="HOGENOM" id="CLU_252145_0_0_1"/>
<dbReference type="CDD" id="cd01395">
    <property type="entry name" value="HMT_MBD"/>
    <property type="match status" value="1"/>
</dbReference>
<dbReference type="SMART" id="SM00468">
    <property type="entry name" value="PreSET"/>
    <property type="match status" value="1"/>
</dbReference>
<dbReference type="InterPro" id="IPR040880">
    <property type="entry name" value="DUF5604"/>
</dbReference>
<dbReference type="PROSITE" id="PS50867">
    <property type="entry name" value="PRE_SET"/>
    <property type="match status" value="1"/>
</dbReference>
<feature type="compositionally biased region" description="Low complexity" evidence="18">
    <location>
        <begin position="296"/>
        <end position="309"/>
    </location>
</feature>
<dbReference type="Proteomes" id="UP000018467">
    <property type="component" value="Unassembled WGS sequence"/>
</dbReference>
<feature type="compositionally biased region" description="Low complexity" evidence="18">
    <location>
        <begin position="436"/>
        <end position="452"/>
    </location>
</feature>
<dbReference type="InterPro" id="IPR051516">
    <property type="entry name" value="SETDB_methyltransferase"/>
</dbReference>
<accession>W5KRU2</accession>
<keyword evidence="7" id="KW-0808">Transferase</keyword>
<evidence type="ECO:0000256" key="13">
    <source>
        <dbReference type="ARBA" id="ARBA00023015"/>
    </source>
</evidence>
<dbReference type="Pfam" id="PF18358">
    <property type="entry name" value="Tudor_4"/>
    <property type="match status" value="1"/>
</dbReference>
<evidence type="ECO:0000256" key="10">
    <source>
        <dbReference type="ARBA" id="ARBA00022737"/>
    </source>
</evidence>
<dbReference type="GO" id="GO:0070828">
    <property type="term" value="P:heterochromatin organization"/>
    <property type="evidence" value="ECO:0007669"/>
    <property type="project" value="TreeGrafter"/>
</dbReference>
<evidence type="ECO:0000256" key="17">
    <source>
        <dbReference type="ARBA" id="ARBA00055955"/>
    </source>
</evidence>
<evidence type="ECO:0000256" key="9">
    <source>
        <dbReference type="ARBA" id="ARBA00022723"/>
    </source>
</evidence>
<keyword evidence="15" id="KW-0539">Nucleus</keyword>
<keyword evidence="12" id="KW-0156">Chromatin regulator</keyword>
<evidence type="ECO:0000256" key="4">
    <source>
        <dbReference type="ARBA" id="ARBA00022454"/>
    </source>
</evidence>
<evidence type="ECO:0000256" key="8">
    <source>
        <dbReference type="ARBA" id="ARBA00022691"/>
    </source>
</evidence>
<dbReference type="GO" id="GO:0003677">
    <property type="term" value="F:DNA binding"/>
    <property type="evidence" value="ECO:0007669"/>
    <property type="project" value="InterPro"/>
</dbReference>
<evidence type="ECO:0000256" key="11">
    <source>
        <dbReference type="ARBA" id="ARBA00022833"/>
    </source>
</evidence>
<feature type="compositionally biased region" description="Low complexity" evidence="18">
    <location>
        <begin position="469"/>
        <end position="496"/>
    </location>
</feature>
<sequence length="1657" mass="181296">MNEEEDGELNMTNEELRRWVQSEVEKDEVLVQRRTQLAQVEEWVKQKEIHATYTRTLYNSACESVLECESVIKGVYGMLGLEYQDTDSEEEEGAKPKQNVIQIPEDPKRESEDVSADAEDDYVVIDLGAAVPDTTLEKKPTAEELLASLQMSSELSRSSLPCVKTRESPVFICSPLPHDDTSSTSFRPVSLPTKCERSPSRSPEPSENLLSTIKTRESPVPISSPLSHDDTSSTSFRPISLPTKSERSPSRSPEPSNGLLTIKTRESPVPISSPPPSDMAPASFASQVLPIKTENSPSRSPDLSSSLLSTIKTRESPVPISSGQPSVDLFSEAFNPLSLPTKREHSTPRSPKTSNKSLPNTTNRESPAFINRVPSPDVSSSPDTTRGPSPMSYASETPPLATPTALESDAENHETIVNETPVSAKQSSETPQAHPKAVSSSTSSKLLATSTADETTAIVTISASKPVNSDTSSTTVRSASTTSSSASPGTTTRSASKPSNIVSPGITTRSVSKPSNSKSPGATTKTADKPSNSVTTSKTVKSADKPSNSVTSSKTVKPADKPSNSVTSSTATKPADKPSNSVTTSKTAKPADKPSNSVTSSKTVKPADKPSNSVTSSKTVKPADKPSNSVTSSTTTKPADKPSNSVTSSTTTKPADKPSNSVTSSTTTNSTPAAKASSSATTVSRPTSSTTASTKSSETKEGTETLNIPVQKEVEVKIDMEVLARRRTKTWHKATVLDIKETDSGHRYKVKFEGDKGKSMLSGHHLACVNPPLLKDLFVGSRVVATYKEKDQSWMHAAVITEMPDRKNRMRFMVFFDDGHSTYVSLPDLRLVCKTMKNVFEDIEDEMCRTEVVEYLKAYPNPIFVVVRVGQESKVERDGEWEDCTINQVDGSLVEICYTNDKKKEWLYKGSNRLDHIQRIKTRMAEQKPETPTIKVVNTTNQNTTTTTSSKAAAATTSTTTSSTTATTSSKVTTKSVASTSAPPSVSKASSASSSALMAMAKSASIKRQPKIVLERITFPMSLSSSTFTVSKTSLPTEPSPSNRGTKRPAPADIYQSTPLPVAGPWLKYVPHRCSPTCLDQVRPAQKNQHRGQNPLLIPLLHGFRRMTARRRLDGKMSFHVYYRAPCGQSMCEMEEVQDYLCESRCDFLFLEMFCLDPFVLVKRALLPSSMSSRPHLFLPDFSEGKELVPVSCVNETDATRPPPLNYTRHIVCAPGVAINTSLDFMVGCDCTDGCRDRTRCSCHQLTVDATSLFTGGPVDVNAGYTHKRLTRYVPTGVYECNPLCRCDPWMCSNRLVQHGQQLRLQLFMTQHKGWGIRCMDDLSKGTFVCIFTGKIVTETMASSDAVQAGNEYLANLDYIEEVEKLKEGYESEAFCSETEEERDKKTIRRMTTVSSKKHALPTLDCSSDDESTVEKLKKVSAGTLKNTKRDDSEDESDQSDFSEDLDEDEDYQVSRDEVKFSDGDCQRSYITRRNAKILKSHEKSPKDSYPALPPSISAEQTEVSSSMAKQMRKEGPGESATGFAKKSTRNFAVKSSHRKVKQQEVPVETPPTKKAALCKRNTRSLFSNEKACYLIDAKHDGNMGRYINHSCSPNLFVQNVFVDTHDLRFPWVAFFTSKRIRAGTELTWDYGYEVGSVEGKVVLCCCGSSECTGRLL</sequence>
<evidence type="ECO:0000256" key="3">
    <source>
        <dbReference type="ARBA" id="ARBA00012182"/>
    </source>
</evidence>
<reference evidence="22" key="3">
    <citation type="submission" date="2025-08" db="UniProtKB">
        <authorList>
            <consortium name="Ensembl"/>
        </authorList>
    </citation>
    <scope>IDENTIFICATION</scope>
</reference>
<dbReference type="GO" id="GO:0046974">
    <property type="term" value="F:histone H3K9 methyltransferase activity"/>
    <property type="evidence" value="ECO:0007669"/>
    <property type="project" value="UniProtKB-ARBA"/>
</dbReference>
<feature type="region of interest" description="Disordered" evidence="18">
    <location>
        <begin position="173"/>
        <end position="708"/>
    </location>
</feature>
<keyword evidence="9" id="KW-0479">Metal-binding</keyword>
<keyword evidence="11" id="KW-0862">Zinc</keyword>
<evidence type="ECO:0000256" key="15">
    <source>
        <dbReference type="ARBA" id="ARBA00023242"/>
    </source>
</evidence>
<feature type="region of interest" description="Disordered" evidence="18">
    <location>
        <begin position="1425"/>
        <end position="1459"/>
    </location>
</feature>
<evidence type="ECO:0000256" key="14">
    <source>
        <dbReference type="ARBA" id="ARBA00023163"/>
    </source>
</evidence>
<dbReference type="InterPro" id="IPR047232">
    <property type="entry name" value="SETDB1/2-like_MBD"/>
</dbReference>
<dbReference type="GO" id="GO:0010629">
    <property type="term" value="P:negative regulation of gene expression"/>
    <property type="evidence" value="ECO:0007669"/>
    <property type="project" value="TreeGrafter"/>
</dbReference>
<feature type="compositionally biased region" description="Polar residues" evidence="18">
    <location>
        <begin position="417"/>
        <end position="431"/>
    </location>
</feature>
<keyword evidence="14" id="KW-0804">Transcription</keyword>
<dbReference type="GO" id="GO:0032259">
    <property type="term" value="P:methylation"/>
    <property type="evidence" value="ECO:0007669"/>
    <property type="project" value="UniProtKB-KW"/>
</dbReference>
<dbReference type="InterPro" id="IPR041292">
    <property type="entry name" value="Tudor_4"/>
</dbReference>
<dbReference type="PANTHER" id="PTHR46024">
    <property type="entry name" value="HISTONE-LYSINE N-METHYLTRANSFERASE EGGLESS"/>
    <property type="match status" value="1"/>
</dbReference>
<feature type="compositionally biased region" description="Polar residues" evidence="18">
    <location>
        <begin position="497"/>
        <end position="532"/>
    </location>
</feature>
<evidence type="ECO:0000256" key="18">
    <source>
        <dbReference type="SAM" id="MobiDB-lite"/>
    </source>
</evidence>
<keyword evidence="8" id="KW-0949">S-adenosyl-L-methionine</keyword>
<feature type="domain" description="SET" evidence="19">
    <location>
        <begin position="1303"/>
        <end position="1632"/>
    </location>
</feature>
<feature type="region of interest" description="Disordered" evidence="18">
    <location>
        <begin position="1028"/>
        <end position="1053"/>
    </location>
</feature>
<evidence type="ECO:0000256" key="7">
    <source>
        <dbReference type="ARBA" id="ARBA00022679"/>
    </source>
</evidence>
<reference evidence="22" key="4">
    <citation type="submission" date="2025-09" db="UniProtKB">
        <authorList>
            <consortium name="Ensembl"/>
        </authorList>
    </citation>
    <scope>IDENTIFICATION</scope>
</reference>
<feature type="compositionally biased region" description="Low complexity" evidence="18">
    <location>
        <begin position="944"/>
        <end position="992"/>
    </location>
</feature>
<protein>
    <recommendedName>
        <fullName evidence="3">[histone H3]-lysine(4) N-trimethyltransferase</fullName>
        <ecNumber evidence="3">2.1.1.354</ecNumber>
    </recommendedName>
</protein>
<dbReference type="GO" id="GO:0005694">
    <property type="term" value="C:chromosome"/>
    <property type="evidence" value="ECO:0007669"/>
    <property type="project" value="UniProtKB-SubCell"/>
</dbReference>
<evidence type="ECO:0000313" key="22">
    <source>
        <dbReference type="Ensembl" id="ENSAMXP00000010304.2"/>
    </source>
</evidence>
<dbReference type="PROSITE" id="PS50982">
    <property type="entry name" value="MBD"/>
    <property type="match status" value="1"/>
</dbReference>
<organism evidence="22 23">
    <name type="scientific">Astyanax mexicanus</name>
    <name type="common">Blind cave fish</name>
    <name type="synonym">Astyanax fasciatus mexicanus</name>
    <dbReference type="NCBI Taxonomy" id="7994"/>
    <lineage>
        <taxon>Eukaryota</taxon>
        <taxon>Metazoa</taxon>
        <taxon>Chordata</taxon>
        <taxon>Craniata</taxon>
        <taxon>Vertebrata</taxon>
        <taxon>Euteleostomi</taxon>
        <taxon>Actinopterygii</taxon>
        <taxon>Neopterygii</taxon>
        <taxon>Teleostei</taxon>
        <taxon>Ostariophysi</taxon>
        <taxon>Characiformes</taxon>
        <taxon>Characoidei</taxon>
        <taxon>Acestrorhamphidae</taxon>
        <taxon>Acestrorhamphinae</taxon>
        <taxon>Astyanax</taxon>
    </lineage>
</organism>
<feature type="region of interest" description="Disordered" evidence="18">
    <location>
        <begin position="1477"/>
        <end position="1549"/>
    </location>
</feature>
<keyword evidence="23" id="KW-1185">Reference proteome</keyword>
<dbReference type="Pfam" id="PF00856">
    <property type="entry name" value="SET"/>
    <property type="match status" value="1"/>
</dbReference>
<evidence type="ECO:0000256" key="16">
    <source>
        <dbReference type="ARBA" id="ARBA00047571"/>
    </source>
</evidence>
<evidence type="ECO:0000259" key="20">
    <source>
        <dbReference type="PROSITE" id="PS50867"/>
    </source>
</evidence>
<evidence type="ECO:0000256" key="6">
    <source>
        <dbReference type="ARBA" id="ARBA00022603"/>
    </source>
</evidence>
<comment type="subcellular location">
    <subcellularLocation>
        <location evidence="2">Chromosome</location>
    </subcellularLocation>
    <subcellularLocation>
        <location evidence="1">Nucleus</location>
    </subcellularLocation>
</comment>
<feature type="compositionally biased region" description="Polar residues" evidence="18">
    <location>
        <begin position="626"/>
        <end position="653"/>
    </location>
</feature>